<dbReference type="GO" id="GO:0008637">
    <property type="term" value="P:apoptotic mitochondrial changes"/>
    <property type="evidence" value="ECO:0007669"/>
    <property type="project" value="TreeGrafter"/>
</dbReference>
<keyword evidence="6" id="KW-1000">Mitochondrion outer membrane</keyword>
<dbReference type="PANTHER" id="PTHR35447">
    <property type="entry name" value="BH3-INTERACTING DOMAIN DEATH AGONIST"/>
    <property type="match status" value="1"/>
</dbReference>
<dbReference type="GO" id="GO:0005829">
    <property type="term" value="C:cytosol"/>
    <property type="evidence" value="ECO:0007669"/>
    <property type="project" value="TreeGrafter"/>
</dbReference>
<comment type="subcellular location">
    <subcellularLocation>
        <location evidence="2">Cytoplasm</location>
    </subcellularLocation>
    <subcellularLocation>
        <location evidence="1">Mitochondrion outer membrane</location>
    </subcellularLocation>
</comment>
<evidence type="ECO:0000256" key="2">
    <source>
        <dbReference type="ARBA" id="ARBA00004496"/>
    </source>
</evidence>
<keyword evidence="10" id="KW-1185">Reference proteome</keyword>
<reference evidence="9" key="1">
    <citation type="submission" date="2019-06" db="EMBL/GenBank/DDBJ databases">
        <authorList>
            <consortium name="Wellcome Sanger Institute Data Sharing"/>
        </authorList>
    </citation>
    <scope>NUCLEOTIDE SEQUENCE [LARGE SCALE GENOMIC DNA]</scope>
</reference>
<name>A0A672HMA6_SALFA</name>
<evidence type="ECO:0000313" key="9">
    <source>
        <dbReference type="Ensembl" id="ENSSFAP00005030388.1"/>
    </source>
</evidence>
<dbReference type="PANTHER" id="PTHR35447:SF1">
    <property type="entry name" value="BH3-INTERACTING DOMAIN DEATH AGONIST"/>
    <property type="match status" value="1"/>
</dbReference>
<evidence type="ECO:0000256" key="1">
    <source>
        <dbReference type="ARBA" id="ARBA00004294"/>
    </source>
</evidence>
<proteinExistence type="predicted"/>
<accession>A0A672HMA6</accession>
<dbReference type="GO" id="GO:0005741">
    <property type="term" value="C:mitochondrial outer membrane"/>
    <property type="evidence" value="ECO:0007669"/>
    <property type="project" value="UniProtKB-SubCell"/>
</dbReference>
<dbReference type="Ensembl" id="ENSSFAT00005031487.1">
    <property type="protein sequence ID" value="ENSSFAP00005030388.1"/>
    <property type="gene ID" value="ENSSFAG00005015418.1"/>
</dbReference>
<dbReference type="GO" id="GO:0090200">
    <property type="term" value="P:positive regulation of release of cytochrome c from mitochondria"/>
    <property type="evidence" value="ECO:0007669"/>
    <property type="project" value="TreeGrafter"/>
</dbReference>
<evidence type="ECO:0000256" key="4">
    <source>
        <dbReference type="ARBA" id="ARBA00022490"/>
    </source>
</evidence>
<keyword evidence="7" id="KW-0496">Mitochondrion</keyword>
<keyword evidence="4" id="KW-0963">Cytoplasm</keyword>
<dbReference type="Proteomes" id="UP000472267">
    <property type="component" value="Chromosome 7"/>
</dbReference>
<dbReference type="Gene3D" id="1.10.437.10">
    <property type="entry name" value="Blc2-like"/>
    <property type="match status" value="1"/>
</dbReference>
<evidence type="ECO:0000256" key="6">
    <source>
        <dbReference type="ARBA" id="ARBA00022787"/>
    </source>
</evidence>
<dbReference type="GO" id="GO:2001244">
    <property type="term" value="P:positive regulation of intrinsic apoptotic signaling pathway"/>
    <property type="evidence" value="ECO:0007669"/>
    <property type="project" value="TreeGrafter"/>
</dbReference>
<dbReference type="InterPro" id="IPR036834">
    <property type="entry name" value="Bcl-2-like_sf"/>
</dbReference>
<keyword evidence="8" id="KW-0472">Membrane</keyword>
<keyword evidence="5" id="KW-0053">Apoptosis</keyword>
<evidence type="ECO:0000256" key="3">
    <source>
        <dbReference type="ARBA" id="ARBA00015802"/>
    </source>
</evidence>
<dbReference type="InParanoid" id="A0A672HMA6"/>
<sequence length="146" mass="16015">MKTLGHERGSRGNLDSLETLHADVILKARTRSNTHESQPTNTAAAFRQVAEGLREIAAQLEQDVAPLAPPTGRTGSPCVSPFQQWRHHLAYEVERAMRQGVGLEHLPQERVLMALTLTLVRGVCVQAPRLVRGLFAAALQLISPAR</sequence>
<evidence type="ECO:0000256" key="8">
    <source>
        <dbReference type="ARBA" id="ARBA00023136"/>
    </source>
</evidence>
<protein>
    <recommendedName>
        <fullName evidence="3">BH3-interacting domain death agonist</fullName>
    </recommendedName>
</protein>
<evidence type="ECO:0000256" key="5">
    <source>
        <dbReference type="ARBA" id="ARBA00022703"/>
    </source>
</evidence>
<reference evidence="9" key="2">
    <citation type="submission" date="2025-08" db="UniProtKB">
        <authorList>
            <consortium name="Ensembl"/>
        </authorList>
    </citation>
    <scope>IDENTIFICATION</scope>
</reference>
<reference evidence="9" key="3">
    <citation type="submission" date="2025-09" db="UniProtKB">
        <authorList>
            <consortium name="Ensembl"/>
        </authorList>
    </citation>
    <scope>IDENTIFICATION</scope>
</reference>
<dbReference type="GO" id="GO:2001238">
    <property type="term" value="P:positive regulation of extrinsic apoptotic signaling pathway"/>
    <property type="evidence" value="ECO:0007669"/>
    <property type="project" value="TreeGrafter"/>
</dbReference>
<dbReference type="AlphaFoldDB" id="A0A672HMA6"/>
<dbReference type="InterPro" id="IPR010479">
    <property type="entry name" value="BID"/>
</dbReference>
<dbReference type="SUPFAM" id="SSF56854">
    <property type="entry name" value="Bcl-2 inhibitors of programmed cell death"/>
    <property type="match status" value="1"/>
</dbReference>
<evidence type="ECO:0000256" key="7">
    <source>
        <dbReference type="ARBA" id="ARBA00023128"/>
    </source>
</evidence>
<organism evidence="9 10">
    <name type="scientific">Salarias fasciatus</name>
    <name type="common">Jewelled blenny</name>
    <name type="synonym">Blennius fasciatus</name>
    <dbReference type="NCBI Taxonomy" id="181472"/>
    <lineage>
        <taxon>Eukaryota</taxon>
        <taxon>Metazoa</taxon>
        <taxon>Chordata</taxon>
        <taxon>Craniata</taxon>
        <taxon>Vertebrata</taxon>
        <taxon>Euteleostomi</taxon>
        <taxon>Actinopterygii</taxon>
        <taxon>Neopterygii</taxon>
        <taxon>Teleostei</taxon>
        <taxon>Neoteleostei</taxon>
        <taxon>Acanthomorphata</taxon>
        <taxon>Ovalentaria</taxon>
        <taxon>Blenniimorphae</taxon>
        <taxon>Blenniiformes</taxon>
        <taxon>Blennioidei</taxon>
        <taxon>Blenniidae</taxon>
        <taxon>Salariinae</taxon>
        <taxon>Salarias</taxon>
    </lineage>
</organism>
<evidence type="ECO:0000313" key="10">
    <source>
        <dbReference type="Proteomes" id="UP000472267"/>
    </source>
</evidence>